<dbReference type="Gene3D" id="2.60.40.1730">
    <property type="entry name" value="tricorn interacting facor f3 domain"/>
    <property type="match status" value="1"/>
</dbReference>
<dbReference type="EMBL" id="KN716349">
    <property type="protein sequence ID" value="KJH46519.1"/>
    <property type="molecule type" value="Genomic_DNA"/>
</dbReference>
<dbReference type="GO" id="GO:0005737">
    <property type="term" value="C:cytoplasm"/>
    <property type="evidence" value="ECO:0007669"/>
    <property type="project" value="TreeGrafter"/>
</dbReference>
<dbReference type="GO" id="GO:0016020">
    <property type="term" value="C:membrane"/>
    <property type="evidence" value="ECO:0007669"/>
    <property type="project" value="TreeGrafter"/>
</dbReference>
<dbReference type="GO" id="GO:0042277">
    <property type="term" value="F:peptide binding"/>
    <property type="evidence" value="ECO:0007669"/>
    <property type="project" value="TreeGrafter"/>
</dbReference>
<gene>
    <name evidence="2" type="ORF">DICVIV_07423</name>
</gene>
<dbReference type="GO" id="GO:0005615">
    <property type="term" value="C:extracellular space"/>
    <property type="evidence" value="ECO:0007669"/>
    <property type="project" value="TreeGrafter"/>
</dbReference>
<evidence type="ECO:0000313" key="3">
    <source>
        <dbReference type="Proteomes" id="UP000053766"/>
    </source>
</evidence>
<dbReference type="Proteomes" id="UP000053766">
    <property type="component" value="Unassembled WGS sequence"/>
</dbReference>
<feature type="domain" description="Aminopeptidase N-like N-terminal" evidence="1">
    <location>
        <begin position="3"/>
        <end position="148"/>
    </location>
</feature>
<dbReference type="GO" id="GO:0008270">
    <property type="term" value="F:zinc ion binding"/>
    <property type="evidence" value="ECO:0007669"/>
    <property type="project" value="TreeGrafter"/>
</dbReference>
<evidence type="ECO:0000313" key="2">
    <source>
        <dbReference type="EMBL" id="KJH46519.1"/>
    </source>
</evidence>
<accession>A0A0D8XRY7</accession>
<dbReference type="Pfam" id="PF17900">
    <property type="entry name" value="Peptidase_M1_N"/>
    <property type="match status" value="1"/>
</dbReference>
<organism evidence="2 3">
    <name type="scientific">Dictyocaulus viviparus</name>
    <name type="common">Bovine lungworm</name>
    <dbReference type="NCBI Taxonomy" id="29172"/>
    <lineage>
        <taxon>Eukaryota</taxon>
        <taxon>Metazoa</taxon>
        <taxon>Ecdysozoa</taxon>
        <taxon>Nematoda</taxon>
        <taxon>Chromadorea</taxon>
        <taxon>Rhabditida</taxon>
        <taxon>Rhabditina</taxon>
        <taxon>Rhabditomorpha</taxon>
        <taxon>Strongyloidea</taxon>
        <taxon>Metastrongylidae</taxon>
        <taxon>Dictyocaulus</taxon>
    </lineage>
</organism>
<reference evidence="3" key="2">
    <citation type="journal article" date="2016" name="Sci. Rep.">
        <title>Dictyocaulus viviparus genome, variome and transcriptome elucidate lungworm biology and support future intervention.</title>
        <authorList>
            <person name="McNulty S.N."/>
            <person name="Strube C."/>
            <person name="Rosa B.A."/>
            <person name="Martin J.C."/>
            <person name="Tyagi R."/>
            <person name="Choi Y.J."/>
            <person name="Wang Q."/>
            <person name="Hallsworth Pepin K."/>
            <person name="Zhang X."/>
            <person name="Ozersky P."/>
            <person name="Wilson R.K."/>
            <person name="Sternberg P.W."/>
            <person name="Gasser R.B."/>
            <person name="Mitreva M."/>
        </authorList>
    </citation>
    <scope>NUCLEOTIDE SEQUENCE [LARGE SCALE GENOMIC DNA]</scope>
    <source>
        <strain evidence="3">HannoverDv2000</strain>
    </source>
</reference>
<dbReference type="GO" id="GO:0043171">
    <property type="term" value="P:peptide catabolic process"/>
    <property type="evidence" value="ECO:0007669"/>
    <property type="project" value="TreeGrafter"/>
</dbReference>
<reference evidence="2 3" key="1">
    <citation type="submission" date="2013-11" db="EMBL/GenBank/DDBJ databases">
        <title>Draft genome of the bovine lungworm Dictyocaulus viviparus.</title>
        <authorList>
            <person name="Mitreva M."/>
        </authorList>
    </citation>
    <scope>NUCLEOTIDE SEQUENCE [LARGE SCALE GENOMIC DNA]</scope>
    <source>
        <strain evidence="2 3">HannoverDv2000</strain>
    </source>
</reference>
<dbReference type="InterPro" id="IPR045357">
    <property type="entry name" value="Aminopeptidase_N-like_N"/>
</dbReference>
<sequence>MDFTLDGRTCMNFTVRHFTKRIQLHVKQLNITSVRLYCDTHQLDIRKISEEFPQLLDIFSSSHLRPKQNYSLVLEFRTKINNPKFAGIFSAPYRHGSESRYQTATHLQPQEARSLFPCIDSPEVKARFDATVIHPEGTYALFNTKEADISTEE</sequence>
<keyword evidence="3" id="KW-1185">Reference proteome</keyword>
<dbReference type="OrthoDB" id="10031169at2759"/>
<dbReference type="PANTHER" id="PTHR11533">
    <property type="entry name" value="PROTEASE M1 ZINC METALLOPROTEASE"/>
    <property type="match status" value="1"/>
</dbReference>
<dbReference type="AlphaFoldDB" id="A0A0D8XRY7"/>
<dbReference type="GO" id="GO:0006508">
    <property type="term" value="P:proteolysis"/>
    <property type="evidence" value="ECO:0007669"/>
    <property type="project" value="TreeGrafter"/>
</dbReference>
<dbReference type="GO" id="GO:0070006">
    <property type="term" value="F:metalloaminopeptidase activity"/>
    <property type="evidence" value="ECO:0007669"/>
    <property type="project" value="TreeGrafter"/>
</dbReference>
<dbReference type="InterPro" id="IPR042097">
    <property type="entry name" value="Aminopeptidase_N-like_N_sf"/>
</dbReference>
<evidence type="ECO:0000259" key="1">
    <source>
        <dbReference type="Pfam" id="PF17900"/>
    </source>
</evidence>
<protein>
    <recommendedName>
        <fullName evidence="1">Aminopeptidase N-like N-terminal domain-containing protein</fullName>
    </recommendedName>
</protein>
<dbReference type="PANTHER" id="PTHR11533:SF299">
    <property type="entry name" value="AMINOPEPTIDASE"/>
    <property type="match status" value="1"/>
</dbReference>
<name>A0A0D8XRY7_DICVI</name>
<proteinExistence type="predicted"/>
<dbReference type="InterPro" id="IPR050344">
    <property type="entry name" value="Peptidase_M1_aminopeptidases"/>
</dbReference>
<dbReference type="SUPFAM" id="SSF63737">
    <property type="entry name" value="Leukotriene A4 hydrolase N-terminal domain"/>
    <property type="match status" value="1"/>
</dbReference>
<dbReference type="STRING" id="29172.A0A0D8XRY7"/>